<proteinExistence type="predicted"/>
<reference evidence="7 8" key="1">
    <citation type="submission" date="2024-06" db="EMBL/GenBank/DDBJ databases">
        <title>The Natural Products Discovery Center: Release of the First 8490 Sequenced Strains for Exploring Actinobacteria Biosynthetic Diversity.</title>
        <authorList>
            <person name="Kalkreuter E."/>
            <person name="Kautsar S.A."/>
            <person name="Yang D."/>
            <person name="Bader C.D."/>
            <person name="Teijaro C.N."/>
            <person name="Fluegel L."/>
            <person name="Davis C.M."/>
            <person name="Simpson J.R."/>
            <person name="Lauterbach L."/>
            <person name="Steele A.D."/>
            <person name="Gui C."/>
            <person name="Meng S."/>
            <person name="Li G."/>
            <person name="Viehrig K."/>
            <person name="Ye F."/>
            <person name="Su P."/>
            <person name="Kiefer A.F."/>
            <person name="Nichols A."/>
            <person name="Cepeda A.J."/>
            <person name="Yan W."/>
            <person name="Fan B."/>
            <person name="Jiang Y."/>
            <person name="Adhikari A."/>
            <person name="Zheng C.-J."/>
            <person name="Schuster L."/>
            <person name="Cowan T.M."/>
            <person name="Smanski M.J."/>
            <person name="Chevrette M.G."/>
            <person name="De Carvalho L.P.S."/>
            <person name="Shen B."/>
        </authorList>
    </citation>
    <scope>NUCLEOTIDE SEQUENCE [LARGE SCALE GENOMIC DNA]</scope>
    <source>
        <strain evidence="7 8">NPDC077434</strain>
    </source>
</reference>
<name>A0ABV3LIB5_9MICO</name>
<dbReference type="PANTHER" id="PTHR11070:SF45">
    <property type="entry name" value="DNA 3'-5' HELICASE"/>
    <property type="match status" value="1"/>
</dbReference>
<sequence length="710" mass="77276">MPLNDFTTLPDQDELANQRAVEQEQVSLDEAFTRRDDLLRQLDADLAAPAADAVQQTRMRMMAQRRAELSHAEQGLIFGRLDGLDNSVRHLGRVGIPASDTEDDDPLVIDWRAPAARAFYTATAVDPQGQAKRRHIRTSDRTVVGVDDEPLDGSVASELVGEGALLAALGERRTGRMSTAAATLQREQDDVIRADAHGPLVVQGGPGTGKTVVALHRVAYLLFTHSRLAAQGVLVLGPSMRFLDYIAQVLPGLGETAVVSATCDTLVPGVSVERDEPRVLAEIKGRALWQRALSEYAASLVPQPRELELVWEGEKYTLDGRRIASVLASATSGRSYHAARAVFFEQVHSLLTDAVVERSEETLARMEEGLEDILVDVDAGLERSDDRAAATGATGAEVDGLLSEDDIERLRDRIAIDRDLADLLAQWWPPLDATAELRRLLADDALLRRWAPELTDSERDSVRREPTGWAGSDIPLIDALADLLGDQGSGRAQGEFLADRAASQRDWVYGHVVIDEAQELSEMQWQMVMRRCPSRSITAVGDIDQAEAPHRHTTWAQAVDAAFGKKWTEAGLTICYRTPLEVMALTAPVLRNAGSENEPPRAVRASGIEPWERDVDESDLAAEAALLFEELSARWSGGTVGVVAPLDRLAALRAALPDATVLSATDAKGLEWDATLLVDAVGIAAEPRGWNGLYVALTRCTQELGRLRVS</sequence>
<evidence type="ECO:0000313" key="7">
    <source>
        <dbReference type="EMBL" id="MEW1975644.1"/>
    </source>
</evidence>
<keyword evidence="4 5" id="KW-0067">ATP-binding</keyword>
<dbReference type="SUPFAM" id="SSF52540">
    <property type="entry name" value="P-loop containing nucleoside triphosphate hydrolases"/>
    <property type="match status" value="1"/>
</dbReference>
<accession>A0ABV3LIB5</accession>
<dbReference type="Gene3D" id="3.40.50.300">
    <property type="entry name" value="P-loop containing nucleotide triphosphate hydrolases"/>
    <property type="match status" value="2"/>
</dbReference>
<keyword evidence="1 5" id="KW-0547">Nucleotide-binding</keyword>
<protein>
    <submittedName>
        <fullName evidence="7">UvrD-helicase domain-containing protein</fullName>
    </submittedName>
</protein>
<evidence type="ECO:0000256" key="1">
    <source>
        <dbReference type="ARBA" id="ARBA00022741"/>
    </source>
</evidence>
<dbReference type="EMBL" id="JBFBMH010000015">
    <property type="protein sequence ID" value="MEW1975644.1"/>
    <property type="molecule type" value="Genomic_DNA"/>
</dbReference>
<gene>
    <name evidence="7" type="ORF">AB0301_11295</name>
</gene>
<organism evidence="7 8">
    <name type="scientific">Microbacterium profundi</name>
    <dbReference type="NCBI Taxonomy" id="450380"/>
    <lineage>
        <taxon>Bacteria</taxon>
        <taxon>Bacillati</taxon>
        <taxon>Actinomycetota</taxon>
        <taxon>Actinomycetes</taxon>
        <taxon>Micrococcales</taxon>
        <taxon>Microbacteriaceae</taxon>
        <taxon>Microbacterium</taxon>
    </lineage>
</organism>
<keyword evidence="3 5" id="KW-0347">Helicase</keyword>
<dbReference type="Pfam" id="PF13245">
    <property type="entry name" value="AAA_19"/>
    <property type="match status" value="1"/>
</dbReference>
<feature type="binding site" evidence="5">
    <location>
        <begin position="204"/>
        <end position="211"/>
    </location>
    <ligand>
        <name>ATP</name>
        <dbReference type="ChEBI" id="CHEBI:30616"/>
    </ligand>
</feature>
<evidence type="ECO:0000256" key="4">
    <source>
        <dbReference type="ARBA" id="ARBA00022840"/>
    </source>
</evidence>
<keyword evidence="2 5" id="KW-0378">Hydrolase</keyword>
<feature type="domain" description="UvrD-like helicase ATP-binding" evidence="6">
    <location>
        <begin position="183"/>
        <end position="579"/>
    </location>
</feature>
<evidence type="ECO:0000313" key="8">
    <source>
        <dbReference type="Proteomes" id="UP001553715"/>
    </source>
</evidence>
<evidence type="ECO:0000256" key="5">
    <source>
        <dbReference type="PROSITE-ProRule" id="PRU00560"/>
    </source>
</evidence>
<evidence type="ECO:0000259" key="6">
    <source>
        <dbReference type="PROSITE" id="PS51198"/>
    </source>
</evidence>
<dbReference type="InterPro" id="IPR027417">
    <property type="entry name" value="P-loop_NTPase"/>
</dbReference>
<comment type="caution">
    <text evidence="7">The sequence shown here is derived from an EMBL/GenBank/DDBJ whole genome shotgun (WGS) entry which is preliminary data.</text>
</comment>
<dbReference type="PANTHER" id="PTHR11070">
    <property type="entry name" value="UVRD / RECB / PCRA DNA HELICASE FAMILY MEMBER"/>
    <property type="match status" value="1"/>
</dbReference>
<evidence type="ECO:0000256" key="3">
    <source>
        <dbReference type="ARBA" id="ARBA00022806"/>
    </source>
</evidence>
<dbReference type="InterPro" id="IPR014016">
    <property type="entry name" value="UvrD-like_ATP-bd"/>
</dbReference>
<dbReference type="Proteomes" id="UP001553715">
    <property type="component" value="Unassembled WGS sequence"/>
</dbReference>
<dbReference type="RefSeq" id="WP_084595773.1">
    <property type="nucleotide sequence ID" value="NZ_JAJVKR010000002.1"/>
</dbReference>
<dbReference type="PROSITE" id="PS51198">
    <property type="entry name" value="UVRD_HELICASE_ATP_BIND"/>
    <property type="match status" value="1"/>
</dbReference>
<keyword evidence="8" id="KW-1185">Reference proteome</keyword>
<evidence type="ECO:0000256" key="2">
    <source>
        <dbReference type="ARBA" id="ARBA00022801"/>
    </source>
</evidence>
<dbReference type="InterPro" id="IPR000212">
    <property type="entry name" value="DNA_helicase_UvrD/REP"/>
</dbReference>